<sequence>MIRLLPIAGLCFAANAFCAPSWVPLTVPGSTRYLVDSGSLRPGGDATTDIAVLAEFPQPLAAAFDARLHYRSTITGYRIDCANRYAWVLNVSYYASGDGRGRSLKHYAFSQPLRQDIVSWGSLDSVAAYACKNTDAGPAPPRLEDMRPTIIQDSRHSRYATGSQ</sequence>
<dbReference type="AlphaFoldDB" id="A0A225MDH8"/>
<feature type="chain" id="PRO_5012917449" description="Surface-adhesin protein E-like domain-containing protein" evidence="1">
    <location>
        <begin position="19"/>
        <end position="164"/>
    </location>
</feature>
<dbReference type="Pfam" id="PF16747">
    <property type="entry name" value="Adhesin_E"/>
    <property type="match status" value="1"/>
</dbReference>
<dbReference type="OrthoDB" id="9033165at2"/>
<accession>A0A225MDH8</accession>
<proteinExistence type="predicted"/>
<protein>
    <recommendedName>
        <fullName evidence="2">Surface-adhesin protein E-like domain-containing protein</fullName>
    </recommendedName>
</protein>
<comment type="caution">
    <text evidence="3">The sequence shown here is derived from an EMBL/GenBank/DDBJ whole genome shotgun (WGS) entry which is preliminary data.</text>
</comment>
<dbReference type="RefSeq" id="WP_088604204.1">
    <property type="nucleotide sequence ID" value="NZ_NJIH01000008.1"/>
</dbReference>
<evidence type="ECO:0000313" key="4">
    <source>
        <dbReference type="Proteomes" id="UP000214603"/>
    </source>
</evidence>
<gene>
    <name evidence="3" type="ORF">CEY11_14980</name>
</gene>
<feature type="domain" description="Surface-adhesin protein E-like" evidence="2">
    <location>
        <begin position="22"/>
        <end position="132"/>
    </location>
</feature>
<keyword evidence="4" id="KW-1185">Reference proteome</keyword>
<evidence type="ECO:0000259" key="2">
    <source>
        <dbReference type="Pfam" id="PF16747"/>
    </source>
</evidence>
<keyword evidence="1" id="KW-0732">Signal</keyword>
<evidence type="ECO:0000313" key="3">
    <source>
        <dbReference type="EMBL" id="OWT58293.1"/>
    </source>
</evidence>
<dbReference type="InterPro" id="IPR031939">
    <property type="entry name" value="Adhesin_E-like"/>
</dbReference>
<organism evidence="3 4">
    <name type="scientific">Candidimonas nitroreducens</name>
    <dbReference type="NCBI Taxonomy" id="683354"/>
    <lineage>
        <taxon>Bacteria</taxon>
        <taxon>Pseudomonadati</taxon>
        <taxon>Pseudomonadota</taxon>
        <taxon>Betaproteobacteria</taxon>
        <taxon>Burkholderiales</taxon>
        <taxon>Alcaligenaceae</taxon>
        <taxon>Candidimonas</taxon>
    </lineage>
</organism>
<feature type="signal peptide" evidence="1">
    <location>
        <begin position="1"/>
        <end position="18"/>
    </location>
</feature>
<name>A0A225MDH8_9BURK</name>
<evidence type="ECO:0000256" key="1">
    <source>
        <dbReference type="SAM" id="SignalP"/>
    </source>
</evidence>
<reference evidence="4" key="1">
    <citation type="submission" date="2017-06" db="EMBL/GenBank/DDBJ databases">
        <title>Herbaspirillum phytohormonus sp. nov., isolated from the root nodule of Robinia pseudoacacia in lead-zinc mine.</title>
        <authorList>
            <person name="Fan M."/>
            <person name="Lin Y."/>
        </authorList>
    </citation>
    <scope>NUCLEOTIDE SEQUENCE [LARGE SCALE GENOMIC DNA]</scope>
    <source>
        <strain evidence="4">SC-089</strain>
    </source>
</reference>
<dbReference type="EMBL" id="NJIH01000008">
    <property type="protein sequence ID" value="OWT58293.1"/>
    <property type="molecule type" value="Genomic_DNA"/>
</dbReference>
<dbReference type="Proteomes" id="UP000214603">
    <property type="component" value="Unassembled WGS sequence"/>
</dbReference>